<organism evidence="1">
    <name type="scientific">uncultured Caudovirales phage</name>
    <dbReference type="NCBI Taxonomy" id="2100421"/>
    <lineage>
        <taxon>Viruses</taxon>
        <taxon>Duplodnaviria</taxon>
        <taxon>Heunggongvirae</taxon>
        <taxon>Uroviricota</taxon>
        <taxon>Caudoviricetes</taxon>
        <taxon>Peduoviridae</taxon>
        <taxon>Maltschvirus</taxon>
        <taxon>Maltschvirus maltsch</taxon>
    </lineage>
</organism>
<gene>
    <name evidence="1" type="ORF">UFOVP71_239</name>
</gene>
<protein>
    <submittedName>
        <fullName evidence="1">Uncharacterized protein</fullName>
    </submittedName>
</protein>
<proteinExistence type="predicted"/>
<evidence type="ECO:0000313" key="1">
    <source>
        <dbReference type="EMBL" id="CAB4241701.1"/>
    </source>
</evidence>
<reference evidence="1" key="1">
    <citation type="submission" date="2020-05" db="EMBL/GenBank/DDBJ databases">
        <authorList>
            <person name="Chiriac C."/>
            <person name="Salcher M."/>
            <person name="Ghai R."/>
            <person name="Kavagutti S V."/>
        </authorList>
    </citation>
    <scope>NUCLEOTIDE SEQUENCE</scope>
</reference>
<sequence>MNANTQKNIDHVNKQASKVRPKTSAYNFVELEAVMRSWVKPVDEIYSPYLGAV</sequence>
<accession>A0A6J5TAQ6</accession>
<name>A0A6J5TAQ6_9CAUD</name>
<dbReference type="EMBL" id="LR797824">
    <property type="protein sequence ID" value="CAB4241701.1"/>
    <property type="molecule type" value="Genomic_DNA"/>
</dbReference>